<evidence type="ECO:0000256" key="1">
    <source>
        <dbReference type="SAM" id="SignalP"/>
    </source>
</evidence>
<dbReference type="RefSeq" id="WP_330482955.1">
    <property type="nucleotide sequence ID" value="NZ_JAZBJZ010000021.1"/>
</dbReference>
<keyword evidence="1" id="KW-0732">Signal</keyword>
<keyword evidence="3" id="KW-1185">Reference proteome</keyword>
<accession>A0AAW9Q1N1</accession>
<organism evidence="2 3">
    <name type="scientific">Tumidithrix elongata BACA0141</name>
    <dbReference type="NCBI Taxonomy" id="2716417"/>
    <lineage>
        <taxon>Bacteria</taxon>
        <taxon>Bacillati</taxon>
        <taxon>Cyanobacteriota</taxon>
        <taxon>Cyanophyceae</taxon>
        <taxon>Pseudanabaenales</taxon>
        <taxon>Pseudanabaenaceae</taxon>
        <taxon>Tumidithrix</taxon>
        <taxon>Tumidithrix elongata</taxon>
    </lineage>
</organism>
<comment type="caution">
    <text evidence="2">The sequence shown here is derived from an EMBL/GenBank/DDBJ whole genome shotgun (WGS) entry which is preliminary data.</text>
</comment>
<feature type="chain" id="PRO_5043858166" evidence="1">
    <location>
        <begin position="21"/>
        <end position="233"/>
    </location>
</feature>
<dbReference type="EMBL" id="JAZBJZ010000021">
    <property type="protein sequence ID" value="MEE3716526.1"/>
    <property type="molecule type" value="Genomic_DNA"/>
</dbReference>
<sequence>MFNWAKRALTLGLTCLGSFGAGVGLNIAAATAQSDNVVVYVNGSDQTTLNLVRQVVSNPIVGSVDGQSSVIAGAFDQASADVVTQQLKSRGLAAQQTLYRTQQQVANTYTYPTQYQYVASNAIAPCVQQAYTGSTTYTTVSNYGSNYGGNTVLTGTETGGFSNGQNRYVAAIPLSSGGTNELLRVRQIIPTAFIAKSNRGSYIYAGGYPNRDSAESLTFFLRSRGIDARVLYF</sequence>
<protein>
    <submittedName>
        <fullName evidence="2">Uncharacterized protein</fullName>
    </submittedName>
</protein>
<name>A0AAW9Q1N1_9CYAN</name>
<dbReference type="Proteomes" id="UP001333818">
    <property type="component" value="Unassembled WGS sequence"/>
</dbReference>
<proteinExistence type="predicted"/>
<gene>
    <name evidence="2" type="ORF">V2H45_07195</name>
</gene>
<evidence type="ECO:0000313" key="2">
    <source>
        <dbReference type="EMBL" id="MEE3716526.1"/>
    </source>
</evidence>
<feature type="signal peptide" evidence="1">
    <location>
        <begin position="1"/>
        <end position="20"/>
    </location>
</feature>
<dbReference type="AlphaFoldDB" id="A0AAW9Q1N1"/>
<reference evidence="2" key="1">
    <citation type="submission" date="2024-01" db="EMBL/GenBank/DDBJ databases">
        <title>Bank of Algae and Cyanobacteria of the Azores (BACA) strain genomes.</title>
        <authorList>
            <person name="Luz R."/>
            <person name="Cordeiro R."/>
            <person name="Fonseca A."/>
            <person name="Goncalves V."/>
        </authorList>
    </citation>
    <scope>NUCLEOTIDE SEQUENCE</scope>
    <source>
        <strain evidence="2">BACA0141</strain>
    </source>
</reference>
<evidence type="ECO:0000313" key="3">
    <source>
        <dbReference type="Proteomes" id="UP001333818"/>
    </source>
</evidence>